<evidence type="ECO:0000313" key="2">
    <source>
        <dbReference type="Proteomes" id="UP000325755"/>
    </source>
</evidence>
<organism evidence="1 2">
    <name type="scientific">Candidatus Methylospira mobilis</name>
    <dbReference type="NCBI Taxonomy" id="1808979"/>
    <lineage>
        <taxon>Bacteria</taxon>
        <taxon>Pseudomonadati</taxon>
        <taxon>Pseudomonadota</taxon>
        <taxon>Gammaproteobacteria</taxon>
        <taxon>Methylococcales</taxon>
        <taxon>Methylococcaceae</taxon>
        <taxon>Candidatus Methylospira</taxon>
    </lineage>
</organism>
<keyword evidence="2" id="KW-1185">Reference proteome</keyword>
<name>A0A5Q0BKS6_9GAMM</name>
<gene>
    <name evidence="1" type="ORF">F6R98_18885</name>
</gene>
<proteinExistence type="predicted"/>
<dbReference type="RefSeq" id="WP_153250407.1">
    <property type="nucleotide sequence ID" value="NZ_CP044205.1"/>
</dbReference>
<dbReference type="EMBL" id="CP044205">
    <property type="protein sequence ID" value="QFY44443.1"/>
    <property type="molecule type" value="Genomic_DNA"/>
</dbReference>
<dbReference type="CDD" id="cd12870">
    <property type="entry name" value="MqsA"/>
    <property type="match status" value="1"/>
</dbReference>
<evidence type="ECO:0000313" key="1">
    <source>
        <dbReference type="EMBL" id="QFY44443.1"/>
    </source>
</evidence>
<dbReference type="Proteomes" id="UP000325755">
    <property type="component" value="Chromosome"/>
</dbReference>
<dbReference type="NCBIfam" id="TIGR03831">
    <property type="entry name" value="YgiT_finger"/>
    <property type="match status" value="1"/>
</dbReference>
<dbReference type="KEGG" id="mmob:F6R98_18885"/>
<accession>A0A5Q0BKS6</accession>
<dbReference type="InParanoid" id="A0A5Q0BKS6"/>
<dbReference type="AlphaFoldDB" id="A0A5Q0BKS6"/>
<sequence>MKCVICKQGNTRAGTATVILERDGSTVVFHKVPADVCDNCGEAYHSSEVTEALLQQAAASIAQGAEVDIRRYAVAA</sequence>
<dbReference type="Gene3D" id="3.10.20.860">
    <property type="match status" value="1"/>
</dbReference>
<dbReference type="OrthoDB" id="9812340at2"/>
<protein>
    <submittedName>
        <fullName evidence="1">Type II toxin-antitoxin system MqsA family antitoxin</fullName>
    </submittedName>
</protein>
<reference evidence="1 2" key="1">
    <citation type="submission" date="2019-09" db="EMBL/GenBank/DDBJ databases">
        <title>Ecophysiology of the spiral-shaped methanotroph Methylospira mobilis as revealed by the complete genome sequence.</title>
        <authorList>
            <person name="Oshkin I.Y."/>
            <person name="Dedysh S.N."/>
            <person name="Miroshnikov K."/>
            <person name="Danilova O.V."/>
            <person name="Hakobyan A."/>
            <person name="Liesack W."/>
        </authorList>
    </citation>
    <scope>NUCLEOTIDE SEQUENCE [LARGE SCALE GENOMIC DNA]</scope>
    <source>
        <strain evidence="1 2">Shm1</strain>
    </source>
</reference>
<dbReference type="InterPro" id="IPR022453">
    <property type="entry name" value="Znf_MqsA-type"/>
</dbReference>